<comment type="function">
    <text evidence="5">Hydroxynaphthalene reductase-like protein; part of the Pks2 gene cluster that mediates the formation of infectious structures (appressoria), enabling these fungi to kill insects faster. The product of the Pks2 gene cluster is different from the one of Pks1 and has still not been identified.</text>
</comment>
<evidence type="ECO:0000256" key="6">
    <source>
        <dbReference type="RuleBase" id="RU000363"/>
    </source>
</evidence>
<dbReference type="Gene3D" id="3.40.50.720">
    <property type="entry name" value="NAD(P)-binding Rossmann-like Domain"/>
    <property type="match status" value="1"/>
</dbReference>
<dbReference type="GO" id="GO:0006654">
    <property type="term" value="P:phosphatidic acid biosynthetic process"/>
    <property type="evidence" value="ECO:0007669"/>
    <property type="project" value="TreeGrafter"/>
</dbReference>
<dbReference type="EMBL" id="JELW01000020">
    <property type="protein sequence ID" value="EXU99182.1"/>
    <property type="molecule type" value="Genomic_DNA"/>
</dbReference>
<dbReference type="GO" id="GO:0019433">
    <property type="term" value="P:triglyceride catabolic process"/>
    <property type="evidence" value="ECO:0007669"/>
    <property type="project" value="TreeGrafter"/>
</dbReference>
<dbReference type="Proteomes" id="UP000030151">
    <property type="component" value="Unassembled WGS sequence"/>
</dbReference>
<comment type="similarity">
    <text evidence="1 6">Belongs to the short-chain dehydrogenases/reductases (SDR) family.</text>
</comment>
<feature type="transmembrane region" description="Helical" evidence="7">
    <location>
        <begin position="247"/>
        <end position="265"/>
    </location>
</feature>
<evidence type="ECO:0000256" key="7">
    <source>
        <dbReference type="SAM" id="Phobius"/>
    </source>
</evidence>
<dbReference type="GO" id="GO:0000140">
    <property type="term" value="F:acylglycerone-phosphate reductase (NADP+) activity"/>
    <property type="evidence" value="ECO:0007669"/>
    <property type="project" value="TreeGrafter"/>
</dbReference>
<evidence type="ECO:0000256" key="1">
    <source>
        <dbReference type="ARBA" id="ARBA00006484"/>
    </source>
</evidence>
<dbReference type="OrthoDB" id="2102561at2759"/>
<gene>
    <name evidence="8" type="ORF">X797_007610</name>
</gene>
<dbReference type="GO" id="GO:0005811">
    <property type="term" value="C:lipid droplet"/>
    <property type="evidence" value="ECO:0007669"/>
    <property type="project" value="TreeGrafter"/>
</dbReference>
<dbReference type="eggNOG" id="KOG1209">
    <property type="taxonomic scope" value="Eukaryota"/>
</dbReference>
<dbReference type="PROSITE" id="PS00061">
    <property type="entry name" value="ADH_SHORT"/>
    <property type="match status" value="1"/>
</dbReference>
<dbReference type="HOGENOM" id="CLU_010194_2_9_1"/>
<evidence type="ECO:0000256" key="2">
    <source>
        <dbReference type="ARBA" id="ARBA00015194"/>
    </source>
</evidence>
<keyword evidence="7" id="KW-1133">Transmembrane helix</keyword>
<dbReference type="GO" id="GO:0005783">
    <property type="term" value="C:endoplasmic reticulum"/>
    <property type="evidence" value="ECO:0007669"/>
    <property type="project" value="TreeGrafter"/>
</dbReference>
<evidence type="ECO:0000256" key="3">
    <source>
        <dbReference type="ARBA" id="ARBA00022857"/>
    </source>
</evidence>
<proteinExistence type="inferred from homology"/>
<keyword evidence="3" id="KW-0521">NADP</keyword>
<reference evidence="8 9" key="1">
    <citation type="submission" date="2014-02" db="EMBL/GenBank/DDBJ databases">
        <title>The genome sequence of the entomopathogenic fungus Metarhizium robertsii ARSEF 2575.</title>
        <authorList>
            <person name="Giuliano Garisto Donzelli B."/>
            <person name="Roe B.A."/>
            <person name="Macmil S.L."/>
            <person name="Krasnoff S.B."/>
            <person name="Gibson D.M."/>
        </authorList>
    </citation>
    <scope>NUCLEOTIDE SEQUENCE [LARGE SCALE GENOMIC DNA]</scope>
    <source>
        <strain evidence="8 9">ARSEF 2575</strain>
    </source>
</reference>
<dbReference type="Pfam" id="PF00106">
    <property type="entry name" value="adh_short"/>
    <property type="match status" value="1"/>
</dbReference>
<organism evidence="8 9">
    <name type="scientific">Metarhizium robertsii</name>
    <dbReference type="NCBI Taxonomy" id="568076"/>
    <lineage>
        <taxon>Eukaryota</taxon>
        <taxon>Fungi</taxon>
        <taxon>Dikarya</taxon>
        <taxon>Ascomycota</taxon>
        <taxon>Pezizomycotina</taxon>
        <taxon>Sordariomycetes</taxon>
        <taxon>Hypocreomycetidae</taxon>
        <taxon>Hypocreales</taxon>
        <taxon>Clavicipitaceae</taxon>
        <taxon>Metarhizium</taxon>
    </lineage>
</organism>
<evidence type="ECO:0000313" key="8">
    <source>
        <dbReference type="EMBL" id="EXU99182.1"/>
    </source>
</evidence>
<dbReference type="PANTHER" id="PTHR44169">
    <property type="entry name" value="NADPH-DEPENDENT 1-ACYLDIHYDROXYACETONE PHOSPHATE REDUCTASE"/>
    <property type="match status" value="1"/>
</dbReference>
<dbReference type="InterPro" id="IPR002347">
    <property type="entry name" value="SDR_fam"/>
</dbReference>
<dbReference type="SUPFAM" id="SSF51735">
    <property type="entry name" value="NAD(P)-binding Rossmann-fold domains"/>
    <property type="match status" value="1"/>
</dbReference>
<keyword evidence="7" id="KW-0472">Membrane</keyword>
<accession>A0A014NC23</accession>
<keyword evidence="4" id="KW-0560">Oxidoreductase</keyword>
<evidence type="ECO:0000313" key="9">
    <source>
        <dbReference type="Proteomes" id="UP000030151"/>
    </source>
</evidence>
<dbReference type="PANTHER" id="PTHR44169:SF6">
    <property type="entry name" value="NADPH-DEPENDENT 1-ACYLDIHYDROXYACETONE PHOSPHATE REDUCTASE"/>
    <property type="match status" value="1"/>
</dbReference>
<keyword evidence="7" id="KW-0812">Transmembrane</keyword>
<dbReference type="InterPro" id="IPR020904">
    <property type="entry name" value="Sc_DH/Rdtase_CS"/>
</dbReference>
<dbReference type="GO" id="GO:0004806">
    <property type="term" value="F:triacylglycerol lipase activity"/>
    <property type="evidence" value="ECO:0007669"/>
    <property type="project" value="TreeGrafter"/>
</dbReference>
<dbReference type="AlphaFoldDB" id="A0A014NC23"/>
<name>A0A014NC23_9HYPO</name>
<evidence type="ECO:0000256" key="5">
    <source>
        <dbReference type="ARBA" id="ARBA00046017"/>
    </source>
</evidence>
<dbReference type="PRINTS" id="PR00081">
    <property type="entry name" value="GDHRDH"/>
</dbReference>
<protein>
    <recommendedName>
        <fullName evidence="2">Hydroxynaphthalene reductase-like protein Arp2</fullName>
    </recommendedName>
</protein>
<dbReference type="PRINTS" id="PR00080">
    <property type="entry name" value="SDRFAMILY"/>
</dbReference>
<sequence length="288" mass="30934">MAENTEGPRAGQKVALVTGAGVGGIGGALALELHSAGYFVICAVRRPSSASELLRPGIIAIELDVSSTESVSAAAKKVSSVTNDKLHVLVNNAGSATHRPALDLDVDGVVASMFDVNVLGVMRMVKAFSDLLINAKGCVVNIGSIAPIVPLVYSSAYNATKAALHAYGDALRMELKPLGVDVVTVVTGGVKSNLVREDSLSLPEGSRYLPVQNFWLHRVTMSQKGAMDTDEYARKIIGMIQKKNRPIWFWSGGSVSIAWFMYYFVPRRLRLFVMARRFGLIGKKLLGQ</sequence>
<evidence type="ECO:0000256" key="4">
    <source>
        <dbReference type="ARBA" id="ARBA00023002"/>
    </source>
</evidence>
<comment type="caution">
    <text evidence="8">The sequence shown here is derived from an EMBL/GenBank/DDBJ whole genome shotgun (WGS) entry which is preliminary data.</text>
</comment>
<dbReference type="InterPro" id="IPR036291">
    <property type="entry name" value="NAD(P)-bd_dom_sf"/>
</dbReference>